<name>A0ABQ5H288_9ASTR</name>
<evidence type="ECO:0008006" key="5">
    <source>
        <dbReference type="Google" id="ProtNLM"/>
    </source>
</evidence>
<keyword evidence="2" id="KW-0812">Transmembrane</keyword>
<proteinExistence type="predicted"/>
<evidence type="ECO:0000313" key="3">
    <source>
        <dbReference type="EMBL" id="GJT81307.1"/>
    </source>
</evidence>
<accession>A0ABQ5H288</accession>
<evidence type="ECO:0000256" key="2">
    <source>
        <dbReference type="SAM" id="Phobius"/>
    </source>
</evidence>
<dbReference type="Proteomes" id="UP001151760">
    <property type="component" value="Unassembled WGS sequence"/>
</dbReference>
<feature type="transmembrane region" description="Helical" evidence="2">
    <location>
        <begin position="286"/>
        <end position="308"/>
    </location>
</feature>
<dbReference type="EMBL" id="BQNB010019071">
    <property type="protein sequence ID" value="GJT81307.1"/>
    <property type="molecule type" value="Genomic_DNA"/>
</dbReference>
<keyword evidence="4" id="KW-1185">Reference proteome</keyword>
<keyword evidence="2" id="KW-0472">Membrane</keyword>
<evidence type="ECO:0000313" key="4">
    <source>
        <dbReference type="Proteomes" id="UP001151760"/>
    </source>
</evidence>
<feature type="region of interest" description="Disordered" evidence="1">
    <location>
        <begin position="376"/>
        <end position="410"/>
    </location>
</feature>
<organism evidence="3 4">
    <name type="scientific">Tanacetum coccineum</name>
    <dbReference type="NCBI Taxonomy" id="301880"/>
    <lineage>
        <taxon>Eukaryota</taxon>
        <taxon>Viridiplantae</taxon>
        <taxon>Streptophyta</taxon>
        <taxon>Embryophyta</taxon>
        <taxon>Tracheophyta</taxon>
        <taxon>Spermatophyta</taxon>
        <taxon>Magnoliopsida</taxon>
        <taxon>eudicotyledons</taxon>
        <taxon>Gunneridae</taxon>
        <taxon>Pentapetalae</taxon>
        <taxon>asterids</taxon>
        <taxon>campanulids</taxon>
        <taxon>Asterales</taxon>
        <taxon>Asteraceae</taxon>
        <taxon>Asteroideae</taxon>
        <taxon>Anthemideae</taxon>
        <taxon>Anthemidinae</taxon>
        <taxon>Tanacetum</taxon>
    </lineage>
</organism>
<keyword evidence="2" id="KW-1133">Transmembrane helix</keyword>
<gene>
    <name evidence="3" type="ORF">Tco_1055649</name>
</gene>
<protein>
    <recommendedName>
        <fullName evidence="5">RNA-directed DNA polymerase, eukaryota</fullName>
    </recommendedName>
</protein>
<comment type="caution">
    <text evidence="3">The sequence shown here is derived from an EMBL/GenBank/DDBJ whole genome shotgun (WGS) entry which is preliminary data.</text>
</comment>
<sequence>MTRASSADKQSKTFDELMRTNIDFSTYIMNGLKITNLTQETLLGTTFRLLKGTRSNYVELEYDVEECYKALSKKLDGENPEGETDDQLVSRYIGGLRVQIMDSINMFDLVTLSDAYQRALCFGKQNRWVGDSSSTAITAGSSGSVPMDAYHLLLGRTWEYDRNKTHDQRANTYSFMFGSVKITLTPNKPKELVNKPTGTLLTLSHLEDELEMGDEVHKVVHDNLIRSNTVYKKMQIKSNNMWILKWVTFCGLFNYGPFPGCHIRCSDVFNVKHLLPYHGDSFDDDIVGFALIILFLAVFAKNLLIIGIRLNQRLLEESTLHGKEASKKHNDTGTNGFNKNLNVVINNDNTTVLVNPFDVLNIVVNEEDVTPSSVLDTTVAKDGSNPENNKASDLGAKESDSEVEEARSGMTERPRFVLTGKYMLSRDTDDGVDLYLIKCPVRVIVVTCIFQEKSKDVGKSDPSFPPGFTPKGVNETIEEEENVSVNKSNSNHHCNKKTGSNGKCGSNRSFKLKVGGSILDVMEDLIEIGHAMGYNMEGCSKNIEAIVDLQGVTL</sequence>
<reference evidence="3" key="2">
    <citation type="submission" date="2022-01" db="EMBL/GenBank/DDBJ databases">
        <authorList>
            <person name="Yamashiro T."/>
            <person name="Shiraishi A."/>
            <person name="Satake H."/>
            <person name="Nakayama K."/>
        </authorList>
    </citation>
    <scope>NUCLEOTIDE SEQUENCE</scope>
</reference>
<reference evidence="3" key="1">
    <citation type="journal article" date="2022" name="Int. J. Mol. Sci.">
        <title>Draft Genome of Tanacetum Coccineum: Genomic Comparison of Closely Related Tanacetum-Family Plants.</title>
        <authorList>
            <person name="Yamashiro T."/>
            <person name="Shiraishi A."/>
            <person name="Nakayama K."/>
            <person name="Satake H."/>
        </authorList>
    </citation>
    <scope>NUCLEOTIDE SEQUENCE</scope>
</reference>
<evidence type="ECO:0000256" key="1">
    <source>
        <dbReference type="SAM" id="MobiDB-lite"/>
    </source>
</evidence>
<feature type="compositionally biased region" description="Basic and acidic residues" evidence="1">
    <location>
        <begin position="395"/>
        <end position="410"/>
    </location>
</feature>